<sequence length="98" mass="11333">MFKQSKNTSDPHALERIQTGEMDQIWCDVCETDEYVLIESARRRRRNDAGVWFVDYTCRNCDNFYGHEIEIDGLNTATAHAIITVMQEPGHSVRVNPD</sequence>
<name>A0A1H5HHP2_9MICC</name>
<proteinExistence type="predicted"/>
<evidence type="ECO:0000313" key="2">
    <source>
        <dbReference type="Proteomes" id="UP000182725"/>
    </source>
</evidence>
<dbReference type="EMBL" id="FNTV01000001">
    <property type="protein sequence ID" value="SEE27477.1"/>
    <property type="molecule type" value="Genomic_DNA"/>
</dbReference>
<gene>
    <name evidence="1" type="ORF">SAMN04489740_1018</name>
</gene>
<accession>A0A1H5HHP2</accession>
<evidence type="ECO:0000313" key="1">
    <source>
        <dbReference type="EMBL" id="SEE27477.1"/>
    </source>
</evidence>
<dbReference type="Proteomes" id="UP000182725">
    <property type="component" value="Unassembled WGS sequence"/>
</dbReference>
<protein>
    <submittedName>
        <fullName evidence="1">Uncharacterized protein</fullName>
    </submittedName>
</protein>
<reference evidence="1 2" key="1">
    <citation type="submission" date="2016-10" db="EMBL/GenBank/DDBJ databases">
        <authorList>
            <person name="de Groot N.N."/>
        </authorList>
    </citation>
    <scope>NUCLEOTIDE SEQUENCE [LARGE SCALE GENOMIC DNA]</scope>
    <source>
        <strain evidence="1 2">DSM 22274</strain>
    </source>
</reference>
<organism evidence="1 2">
    <name type="scientific">Arthrobacter alpinus</name>
    <dbReference type="NCBI Taxonomy" id="656366"/>
    <lineage>
        <taxon>Bacteria</taxon>
        <taxon>Bacillati</taxon>
        <taxon>Actinomycetota</taxon>
        <taxon>Actinomycetes</taxon>
        <taxon>Micrococcales</taxon>
        <taxon>Micrococcaceae</taxon>
        <taxon>Arthrobacter</taxon>
    </lineage>
</organism>
<dbReference type="AlphaFoldDB" id="A0A1H5HHP2"/>